<reference evidence="2 3" key="1">
    <citation type="submission" date="2016-03" db="EMBL/GenBank/DDBJ databases">
        <title>Draft genome sequence of Gluconobacter cerinus strain CECT 9110.</title>
        <authorList>
            <person name="Sainz F."/>
            <person name="Mas A."/>
            <person name="Torija M.J."/>
        </authorList>
    </citation>
    <scope>NUCLEOTIDE SEQUENCE [LARGE SCALE GENOMIC DNA]</scope>
    <source>
        <strain evidence="2 3">CECT 9110</strain>
    </source>
</reference>
<comment type="caution">
    <text evidence="2">The sequence shown here is derived from an EMBL/GenBank/DDBJ whole genome shotgun (WGS) entry which is preliminary data.</text>
</comment>
<sequence>MSDDIFQLSEEQMRNAIYNMALRNGWIIKDTKHCPLLRAPSDMSDIVAAKVDALIPEYRLQGALEVFLQESGLHELLTTQSHHELQKSLMSLLLDRLQNLQAHDVRSELLQTWLIGPQTSNSSSVLADGDSGESVAADPRNNGTPDTSEKGVDGDA</sequence>
<dbReference type="EMBL" id="LUTU01000007">
    <property type="protein sequence ID" value="OAJ67751.1"/>
    <property type="molecule type" value="Genomic_DNA"/>
</dbReference>
<dbReference type="OrthoDB" id="10000462at2"/>
<feature type="region of interest" description="Disordered" evidence="1">
    <location>
        <begin position="120"/>
        <end position="156"/>
    </location>
</feature>
<dbReference type="RefSeq" id="WP_064274532.1">
    <property type="nucleotide sequence ID" value="NZ_LUTU01000007.1"/>
</dbReference>
<evidence type="ECO:0000313" key="2">
    <source>
        <dbReference type="EMBL" id="OAJ67751.1"/>
    </source>
</evidence>
<name>A0A1B6VKK0_9PROT</name>
<protein>
    <submittedName>
        <fullName evidence="2">Uncharacterized protein</fullName>
    </submittedName>
</protein>
<gene>
    <name evidence="2" type="ORF">A0123_01793</name>
</gene>
<evidence type="ECO:0000256" key="1">
    <source>
        <dbReference type="SAM" id="MobiDB-lite"/>
    </source>
</evidence>
<feature type="compositionally biased region" description="Basic and acidic residues" evidence="1">
    <location>
        <begin position="147"/>
        <end position="156"/>
    </location>
</feature>
<dbReference type="Proteomes" id="UP000077786">
    <property type="component" value="Unassembled WGS sequence"/>
</dbReference>
<dbReference type="PATRIC" id="fig|38307.3.peg.1852"/>
<dbReference type="AlphaFoldDB" id="A0A1B6VKK0"/>
<evidence type="ECO:0000313" key="3">
    <source>
        <dbReference type="Proteomes" id="UP000077786"/>
    </source>
</evidence>
<accession>A0A1B6VKK0</accession>
<organism evidence="2 3">
    <name type="scientific">Gluconobacter cerinus</name>
    <dbReference type="NCBI Taxonomy" id="38307"/>
    <lineage>
        <taxon>Bacteria</taxon>
        <taxon>Pseudomonadati</taxon>
        <taxon>Pseudomonadota</taxon>
        <taxon>Alphaproteobacteria</taxon>
        <taxon>Acetobacterales</taxon>
        <taxon>Acetobacteraceae</taxon>
        <taxon>Gluconobacter</taxon>
    </lineage>
</organism>
<proteinExistence type="predicted"/>